<protein>
    <submittedName>
        <fullName evidence="1">Uncharacterized protein</fullName>
    </submittedName>
</protein>
<comment type="caution">
    <text evidence="1">The sequence shown here is derived from an EMBL/GenBank/DDBJ whole genome shotgun (WGS) entry which is preliminary data.</text>
</comment>
<sequence length="92" mass="10456">RLFTKINFFSYGSLGLSSPPPVFFFPPPPPPPPPPKKTKRAQTRRSIAARLPCLFSAFELRSKPLHNPQNPRDIKENLHASRSKYICLCLLN</sequence>
<dbReference type="AlphaFoldDB" id="A0AAJ1R9R0"/>
<evidence type="ECO:0000313" key="2">
    <source>
        <dbReference type="Proteomes" id="UP001225933"/>
    </source>
</evidence>
<reference evidence="1" key="1">
    <citation type="submission" date="2023-06" db="EMBL/GenBank/DDBJ databases">
        <title>Two Chryseobacterium gambrini strains from China.</title>
        <authorList>
            <person name="Zeng J."/>
            <person name="Wu Y."/>
        </authorList>
    </citation>
    <scope>NUCLEOTIDE SEQUENCE</scope>
    <source>
        <strain evidence="1">SQ219</strain>
    </source>
</reference>
<dbReference type="EMBL" id="JAUHGV010000039">
    <property type="protein sequence ID" value="MDN4014862.1"/>
    <property type="molecule type" value="Genomic_DNA"/>
</dbReference>
<dbReference type="RefSeq" id="WP_290343677.1">
    <property type="nucleotide sequence ID" value="NZ_JAUHGV010000039.1"/>
</dbReference>
<proteinExistence type="predicted"/>
<organism evidence="1 2">
    <name type="scientific">Chryseobacterium gambrini</name>
    <dbReference type="NCBI Taxonomy" id="373672"/>
    <lineage>
        <taxon>Bacteria</taxon>
        <taxon>Pseudomonadati</taxon>
        <taxon>Bacteroidota</taxon>
        <taxon>Flavobacteriia</taxon>
        <taxon>Flavobacteriales</taxon>
        <taxon>Weeksellaceae</taxon>
        <taxon>Chryseobacterium group</taxon>
        <taxon>Chryseobacterium</taxon>
    </lineage>
</organism>
<gene>
    <name evidence="1" type="ORF">QX233_20545</name>
</gene>
<name>A0AAJ1R9R0_9FLAO</name>
<accession>A0AAJ1R9R0</accession>
<dbReference type="Proteomes" id="UP001225933">
    <property type="component" value="Unassembled WGS sequence"/>
</dbReference>
<feature type="non-terminal residue" evidence="1">
    <location>
        <position position="1"/>
    </location>
</feature>
<evidence type="ECO:0000313" key="1">
    <source>
        <dbReference type="EMBL" id="MDN4014862.1"/>
    </source>
</evidence>